<sequence length="322" mass="36172">MNQRKMRAQAAATAKTQTSNQTSMKGDKMNSTTEAITVPFYGAQLVLVEHNSQPYTLIKPLVEGMGISLQGQNDKFKANQVRWGIKKILIPSTGGKQKMVSLPLRKLLGWLMSINPNRIKDLVVKERIILYQNECDNVLWDYWTRGEAINQCIKNKNALPSGLTKEQQDTIKAMVLARADTLPLSKRTSATIKQWSAIKSKFGCSYKKIAPQHFTEVISLLARIDLEDKLLHEEQPAIPAQSTIPPEQIFVLPPKSQLIATNYNGKTVIQDITNSAVVPVSQVINLRRDFMSLQKLNSEMMTRLQVLIGEKSTSILEQPLDM</sequence>
<feature type="region of interest" description="Disordered" evidence="1">
    <location>
        <begin position="1"/>
        <end position="29"/>
    </location>
</feature>
<dbReference type="InterPro" id="IPR018875">
    <property type="entry name" value="Antirepressor_Ant_N"/>
</dbReference>
<dbReference type="Pfam" id="PF10547">
    <property type="entry name" value="P22_AR_N"/>
    <property type="match status" value="1"/>
</dbReference>
<evidence type="ECO:0000259" key="2">
    <source>
        <dbReference type="Pfam" id="PF10547"/>
    </source>
</evidence>
<gene>
    <name evidence="3" type="ORF">J3U76_12465</name>
</gene>
<keyword evidence="4" id="KW-1185">Reference proteome</keyword>
<evidence type="ECO:0000256" key="1">
    <source>
        <dbReference type="SAM" id="MobiDB-lite"/>
    </source>
</evidence>
<dbReference type="EMBL" id="JAGDFX010000016">
    <property type="protein sequence ID" value="MBO1520432.1"/>
    <property type="molecule type" value="Genomic_DNA"/>
</dbReference>
<feature type="domain" description="Antirepressor protein ant N-terminal" evidence="2">
    <location>
        <begin position="37"/>
        <end position="148"/>
    </location>
</feature>
<protein>
    <submittedName>
        <fullName evidence="3">Phage antirepressor N-terminal domain-containing protein</fullName>
    </submittedName>
</protein>
<name>A0ABS3NIN6_9GAMM</name>
<organism evidence="3 4">
    <name type="scientific">Oceanisphaera pacifica</name>
    <dbReference type="NCBI Taxonomy" id="2818389"/>
    <lineage>
        <taxon>Bacteria</taxon>
        <taxon>Pseudomonadati</taxon>
        <taxon>Pseudomonadota</taxon>
        <taxon>Gammaproteobacteria</taxon>
        <taxon>Aeromonadales</taxon>
        <taxon>Aeromonadaceae</taxon>
        <taxon>Oceanisphaera</taxon>
    </lineage>
</organism>
<comment type="caution">
    <text evidence="3">The sequence shown here is derived from an EMBL/GenBank/DDBJ whole genome shotgun (WGS) entry which is preliminary data.</text>
</comment>
<dbReference type="PRINTS" id="PR01994">
    <property type="entry name" value="ANTIREPRESSR"/>
</dbReference>
<feature type="compositionally biased region" description="Low complexity" evidence="1">
    <location>
        <begin position="8"/>
        <end position="23"/>
    </location>
</feature>
<evidence type="ECO:0000313" key="3">
    <source>
        <dbReference type="EMBL" id="MBO1520432.1"/>
    </source>
</evidence>
<dbReference type="RefSeq" id="WP_208006313.1">
    <property type="nucleotide sequence ID" value="NZ_JAGDFX010000016.1"/>
</dbReference>
<reference evidence="3 4" key="1">
    <citation type="submission" date="2021-03" db="EMBL/GenBank/DDBJ databases">
        <title>Oceanisphaera sp. nov., isolated from the intestine.</title>
        <authorList>
            <person name="Zhao L.-H."/>
            <person name="Shi L.-F."/>
        </authorList>
    </citation>
    <scope>NUCLEOTIDE SEQUENCE [LARGE SCALE GENOMIC DNA]</scope>
    <source>
        <strain evidence="3 4">DM8</strain>
    </source>
</reference>
<evidence type="ECO:0000313" key="4">
    <source>
        <dbReference type="Proteomes" id="UP000664882"/>
    </source>
</evidence>
<dbReference type="Proteomes" id="UP000664882">
    <property type="component" value="Unassembled WGS sequence"/>
</dbReference>
<accession>A0ABS3NIN6</accession>
<proteinExistence type="predicted"/>